<dbReference type="Proteomes" id="UP000695022">
    <property type="component" value="Unplaced"/>
</dbReference>
<dbReference type="RefSeq" id="XP_014677648.1">
    <property type="nucleotide sequence ID" value="XM_014822162.1"/>
</dbReference>
<dbReference type="InterPro" id="IPR017441">
    <property type="entry name" value="Protein_kinase_ATP_BS"/>
</dbReference>
<dbReference type="PROSITE" id="PS00107">
    <property type="entry name" value="PROTEIN_KINASE_ATP"/>
    <property type="match status" value="1"/>
</dbReference>
<keyword evidence="1" id="KW-0723">Serine/threonine-protein kinase</keyword>
<evidence type="ECO:0000256" key="4">
    <source>
        <dbReference type="ARBA" id="ARBA00022777"/>
    </source>
</evidence>
<feature type="region of interest" description="Disordered" evidence="7">
    <location>
        <begin position="587"/>
        <end position="612"/>
    </location>
</feature>
<feature type="compositionally biased region" description="Polar residues" evidence="7">
    <location>
        <begin position="22"/>
        <end position="34"/>
    </location>
</feature>
<name>A0ABM1EZM7_PRICU</name>
<dbReference type="Gene3D" id="3.30.200.20">
    <property type="entry name" value="Phosphorylase Kinase, domain 1"/>
    <property type="match status" value="1"/>
</dbReference>
<dbReference type="SUPFAM" id="SSF56112">
    <property type="entry name" value="Protein kinase-like (PK-like)"/>
    <property type="match status" value="2"/>
</dbReference>
<dbReference type="CDD" id="cd05123">
    <property type="entry name" value="STKc_AGC"/>
    <property type="match status" value="1"/>
</dbReference>
<protein>
    <submittedName>
        <fullName evidence="10">Serine/threonine-protein kinase S6KL-like</fullName>
    </submittedName>
</protein>
<evidence type="ECO:0000256" key="6">
    <source>
        <dbReference type="PROSITE-ProRule" id="PRU10141"/>
    </source>
</evidence>
<evidence type="ECO:0000313" key="10">
    <source>
        <dbReference type="RefSeq" id="XP_014677648.1"/>
    </source>
</evidence>
<keyword evidence="9" id="KW-1185">Reference proteome</keyword>
<evidence type="ECO:0000256" key="5">
    <source>
        <dbReference type="ARBA" id="ARBA00022840"/>
    </source>
</evidence>
<evidence type="ECO:0000259" key="8">
    <source>
        <dbReference type="PROSITE" id="PS50011"/>
    </source>
</evidence>
<evidence type="ECO:0000313" key="9">
    <source>
        <dbReference type="Proteomes" id="UP000695022"/>
    </source>
</evidence>
<dbReference type="PROSITE" id="PS50011">
    <property type="entry name" value="PROTEIN_KINASE_DOM"/>
    <property type="match status" value="1"/>
</dbReference>
<dbReference type="Gene3D" id="1.10.510.10">
    <property type="entry name" value="Transferase(Phosphotransferase) domain 1"/>
    <property type="match status" value="2"/>
</dbReference>
<evidence type="ECO:0000256" key="1">
    <source>
        <dbReference type="ARBA" id="ARBA00022527"/>
    </source>
</evidence>
<dbReference type="SMART" id="SM00220">
    <property type="entry name" value="S_TKc"/>
    <property type="match status" value="1"/>
</dbReference>
<keyword evidence="3 6" id="KW-0547">Nucleotide-binding</keyword>
<keyword evidence="4" id="KW-0418">Kinase</keyword>
<evidence type="ECO:0000256" key="3">
    <source>
        <dbReference type="ARBA" id="ARBA00022741"/>
    </source>
</evidence>
<sequence length="664" mass="76161">MGNKQNKLSDEKKWHSMPVVDSVSQSGSVRSTGSLGSLVKEKFRSWGSIRSLGSLKGWGARRSSSKDNLDRSHGKWPVPLVEGLFLPVFPIKGNVDETDFEVLGQVGQGAFGEVLKVVKRDSGKKFAMKVLSKAEIFRGNAVQQCKDEVTIQWMLGHHPFIVQIFHYWQSRNSLYIVFEYMSHGEMFELWKREGRFSEEVTRVYLSELSLALDYLHNSGVIYRDIKMENILLDRNWNIRLVDFGLSKWLTKGSKTQTICGTLIYMAPEVLNMVQYDHRADWWSLGILMYALLTGEYPIYGVKHHGKMADMVDTFNYSLDNSYSKDTRNLLSKLLCKSPDKRLHTLKALKKQPFFKGFCYEDILAKKISPRNMLRCEKYMRDNDSDVYRYPQTCYADDKLNGIGVHLKYPIYGVKHHGKMADLVDTFNYSLDNSYSKDTRNLLSKLLCKSPDKRLHTLKALKKQPFFKGFCYEDILAKKISPRNMLRCEKYMRDNDSDVYRTTSEESVMLCDGEPTVNLRRVESTVTRRHIQTFESLKKANLRRASAHNSALYSDYDTAPYNRSRNRSNINQLYDEFPDLSTRIVADGRAPPTSLDGRAPPTSLDGRAPPTSLDGRAPLTSLDACRQVVVASPRIIDCSLRNLCALRCEARRKCIRVVASRCIFL</sequence>
<dbReference type="PANTHER" id="PTHR24355:SF1">
    <property type="entry name" value="RIBOSOMAL PROTEIN S6 KINASE-RELATED PROTEIN"/>
    <property type="match status" value="1"/>
</dbReference>
<dbReference type="PANTHER" id="PTHR24355">
    <property type="entry name" value="G PROTEIN-COUPLED RECEPTOR KINASE/RIBOSOMAL PROTEIN S6 KINASE"/>
    <property type="match status" value="1"/>
</dbReference>
<proteinExistence type="predicted"/>
<accession>A0ABM1EZM7</accession>
<dbReference type="InterPro" id="IPR011009">
    <property type="entry name" value="Kinase-like_dom_sf"/>
</dbReference>
<gene>
    <name evidence="10" type="primary">LOC106817495</name>
</gene>
<feature type="binding site" evidence="6">
    <location>
        <position position="129"/>
    </location>
    <ligand>
        <name>ATP</name>
        <dbReference type="ChEBI" id="CHEBI:30616"/>
    </ligand>
</feature>
<keyword evidence="5 6" id="KW-0067">ATP-binding</keyword>
<organism evidence="9 10">
    <name type="scientific">Priapulus caudatus</name>
    <name type="common">Priapulid worm</name>
    <dbReference type="NCBI Taxonomy" id="37621"/>
    <lineage>
        <taxon>Eukaryota</taxon>
        <taxon>Metazoa</taxon>
        <taxon>Ecdysozoa</taxon>
        <taxon>Scalidophora</taxon>
        <taxon>Priapulida</taxon>
        <taxon>Priapulimorpha</taxon>
        <taxon>Priapulimorphida</taxon>
        <taxon>Priapulidae</taxon>
        <taxon>Priapulus</taxon>
    </lineage>
</organism>
<keyword evidence="2" id="KW-0808">Transferase</keyword>
<reference evidence="10" key="1">
    <citation type="submission" date="2025-08" db="UniProtKB">
        <authorList>
            <consortium name="RefSeq"/>
        </authorList>
    </citation>
    <scope>IDENTIFICATION</scope>
</reference>
<feature type="region of interest" description="Disordered" evidence="7">
    <location>
        <begin position="1"/>
        <end position="34"/>
    </location>
</feature>
<dbReference type="InterPro" id="IPR045270">
    <property type="entry name" value="STKc_AGC"/>
</dbReference>
<dbReference type="Pfam" id="PF00069">
    <property type="entry name" value="Pkinase"/>
    <property type="match status" value="1"/>
</dbReference>
<dbReference type="PROSITE" id="PS00108">
    <property type="entry name" value="PROTEIN_KINASE_ST"/>
    <property type="match status" value="1"/>
</dbReference>
<evidence type="ECO:0000256" key="2">
    <source>
        <dbReference type="ARBA" id="ARBA00022679"/>
    </source>
</evidence>
<dbReference type="InterPro" id="IPR008271">
    <property type="entry name" value="Ser/Thr_kinase_AS"/>
</dbReference>
<dbReference type="GeneID" id="106817495"/>
<evidence type="ECO:0000256" key="7">
    <source>
        <dbReference type="SAM" id="MobiDB-lite"/>
    </source>
</evidence>
<feature type="domain" description="Protein kinase" evidence="8">
    <location>
        <begin position="100"/>
        <end position="354"/>
    </location>
</feature>
<dbReference type="InterPro" id="IPR000719">
    <property type="entry name" value="Prot_kinase_dom"/>
</dbReference>